<evidence type="ECO:0000313" key="3">
    <source>
        <dbReference type="Proteomes" id="UP001179952"/>
    </source>
</evidence>
<protein>
    <recommendedName>
        <fullName evidence="1">F-box associated beta-propeller type 1 domain-containing protein</fullName>
    </recommendedName>
</protein>
<gene>
    <name evidence="2" type="ORF">QJS04_geneDACA022676</name>
</gene>
<evidence type="ECO:0000313" key="2">
    <source>
        <dbReference type="EMBL" id="KAK1273454.1"/>
    </source>
</evidence>
<sequence>MIGIGYDNSTTSTTRKYKCLRVGIKRLTNIFDPNAIDPVKECHVCDINVDGTVGPWRSIGVFYNNKYDARFRGVTWNGGIHWLVYKRGRINIGRPRLASFCIEEEKFKTCKLPFCLREHSYDRVYNLLVLGGRLSIIDHSSTSLRMVIWMVKDDFVQHRYTWTKEYVIPFDEHPNMNESGFKVKCLWRDGEILMTKDDNSLVSYDTKKGTFQDVHIHGLKGIHYIEVYPFWKSFMLKRADDTKLEEIERKAKRLKINTQS</sequence>
<proteinExistence type="predicted"/>
<name>A0AAV9BBI2_ACOGR</name>
<dbReference type="Proteomes" id="UP001179952">
    <property type="component" value="Unassembled WGS sequence"/>
</dbReference>
<dbReference type="Pfam" id="PF07734">
    <property type="entry name" value="FBA_1"/>
    <property type="match status" value="1"/>
</dbReference>
<dbReference type="NCBIfam" id="TIGR01640">
    <property type="entry name" value="F_box_assoc_1"/>
    <property type="match status" value="1"/>
</dbReference>
<dbReference type="InterPro" id="IPR017451">
    <property type="entry name" value="F-box-assoc_interact_dom"/>
</dbReference>
<reference evidence="2" key="1">
    <citation type="journal article" date="2023" name="Nat. Commun.">
        <title>Diploid and tetraploid genomes of Acorus and the evolution of monocots.</title>
        <authorList>
            <person name="Ma L."/>
            <person name="Liu K.W."/>
            <person name="Li Z."/>
            <person name="Hsiao Y.Y."/>
            <person name="Qi Y."/>
            <person name="Fu T."/>
            <person name="Tang G.D."/>
            <person name="Zhang D."/>
            <person name="Sun W.H."/>
            <person name="Liu D.K."/>
            <person name="Li Y."/>
            <person name="Chen G.Z."/>
            <person name="Liu X.D."/>
            <person name="Liao X.Y."/>
            <person name="Jiang Y.T."/>
            <person name="Yu X."/>
            <person name="Hao Y."/>
            <person name="Huang J."/>
            <person name="Zhao X.W."/>
            <person name="Ke S."/>
            <person name="Chen Y.Y."/>
            <person name="Wu W.L."/>
            <person name="Hsu J.L."/>
            <person name="Lin Y.F."/>
            <person name="Huang M.D."/>
            <person name="Li C.Y."/>
            <person name="Huang L."/>
            <person name="Wang Z.W."/>
            <person name="Zhao X."/>
            <person name="Zhong W.Y."/>
            <person name="Peng D.H."/>
            <person name="Ahmad S."/>
            <person name="Lan S."/>
            <person name="Zhang J.S."/>
            <person name="Tsai W.C."/>
            <person name="Van de Peer Y."/>
            <person name="Liu Z.J."/>
        </authorList>
    </citation>
    <scope>NUCLEOTIDE SEQUENCE</scope>
    <source>
        <strain evidence="2">SCP</strain>
    </source>
</reference>
<keyword evidence="3" id="KW-1185">Reference proteome</keyword>
<accession>A0AAV9BBI2</accession>
<comment type="caution">
    <text evidence="2">The sequence shown here is derived from an EMBL/GenBank/DDBJ whole genome shotgun (WGS) entry which is preliminary data.</text>
</comment>
<dbReference type="InterPro" id="IPR006527">
    <property type="entry name" value="F-box-assoc_dom_typ1"/>
</dbReference>
<reference evidence="2" key="2">
    <citation type="submission" date="2023-06" db="EMBL/GenBank/DDBJ databases">
        <authorList>
            <person name="Ma L."/>
            <person name="Liu K.-W."/>
            <person name="Li Z."/>
            <person name="Hsiao Y.-Y."/>
            <person name="Qi Y."/>
            <person name="Fu T."/>
            <person name="Tang G."/>
            <person name="Zhang D."/>
            <person name="Sun W.-H."/>
            <person name="Liu D.-K."/>
            <person name="Li Y."/>
            <person name="Chen G.-Z."/>
            <person name="Liu X.-D."/>
            <person name="Liao X.-Y."/>
            <person name="Jiang Y.-T."/>
            <person name="Yu X."/>
            <person name="Hao Y."/>
            <person name="Huang J."/>
            <person name="Zhao X.-W."/>
            <person name="Ke S."/>
            <person name="Chen Y.-Y."/>
            <person name="Wu W.-L."/>
            <person name="Hsu J.-L."/>
            <person name="Lin Y.-F."/>
            <person name="Huang M.-D."/>
            <person name="Li C.-Y."/>
            <person name="Huang L."/>
            <person name="Wang Z.-W."/>
            <person name="Zhao X."/>
            <person name="Zhong W.-Y."/>
            <person name="Peng D.-H."/>
            <person name="Ahmad S."/>
            <person name="Lan S."/>
            <person name="Zhang J.-S."/>
            <person name="Tsai W.-C."/>
            <person name="Van De Peer Y."/>
            <person name="Liu Z.-J."/>
        </authorList>
    </citation>
    <scope>NUCLEOTIDE SEQUENCE</scope>
    <source>
        <strain evidence="2">SCP</strain>
        <tissue evidence="2">Leaves</tissue>
    </source>
</reference>
<evidence type="ECO:0000259" key="1">
    <source>
        <dbReference type="Pfam" id="PF07734"/>
    </source>
</evidence>
<organism evidence="2 3">
    <name type="scientific">Acorus gramineus</name>
    <name type="common">Dwarf sweet flag</name>
    <dbReference type="NCBI Taxonomy" id="55184"/>
    <lineage>
        <taxon>Eukaryota</taxon>
        <taxon>Viridiplantae</taxon>
        <taxon>Streptophyta</taxon>
        <taxon>Embryophyta</taxon>
        <taxon>Tracheophyta</taxon>
        <taxon>Spermatophyta</taxon>
        <taxon>Magnoliopsida</taxon>
        <taxon>Liliopsida</taxon>
        <taxon>Acoraceae</taxon>
        <taxon>Acorus</taxon>
    </lineage>
</organism>
<feature type="domain" description="F-box associated beta-propeller type 1" evidence="1">
    <location>
        <begin position="2"/>
        <end position="221"/>
    </location>
</feature>
<dbReference type="EMBL" id="JAUJYN010000004">
    <property type="protein sequence ID" value="KAK1273454.1"/>
    <property type="molecule type" value="Genomic_DNA"/>
</dbReference>
<dbReference type="AlphaFoldDB" id="A0AAV9BBI2"/>